<dbReference type="EMBL" id="KB631984">
    <property type="protein sequence ID" value="ERL87696.1"/>
    <property type="molecule type" value="Genomic_DNA"/>
</dbReference>
<dbReference type="OrthoDB" id="6382835at2759"/>
<dbReference type="EMBL" id="KB741002">
    <property type="protein sequence ID" value="ENN75701.1"/>
    <property type="molecule type" value="Genomic_DNA"/>
</dbReference>
<dbReference type="PROSITE" id="PS00233">
    <property type="entry name" value="CHIT_BIND_RR_1"/>
    <property type="match status" value="1"/>
</dbReference>
<organism evidence="4">
    <name type="scientific">Dendroctonus ponderosae</name>
    <name type="common">Mountain pine beetle</name>
    <dbReference type="NCBI Taxonomy" id="77166"/>
    <lineage>
        <taxon>Eukaryota</taxon>
        <taxon>Metazoa</taxon>
        <taxon>Ecdysozoa</taxon>
        <taxon>Arthropoda</taxon>
        <taxon>Hexapoda</taxon>
        <taxon>Insecta</taxon>
        <taxon>Pterygota</taxon>
        <taxon>Neoptera</taxon>
        <taxon>Endopterygota</taxon>
        <taxon>Coleoptera</taxon>
        <taxon>Polyphaga</taxon>
        <taxon>Cucujiformia</taxon>
        <taxon>Curculionidae</taxon>
        <taxon>Scolytinae</taxon>
        <taxon>Dendroctonus</taxon>
    </lineage>
</organism>
<evidence type="ECO:0000313" key="5">
    <source>
        <dbReference type="EMBL" id="ERL87696.1"/>
    </source>
</evidence>
<evidence type="ECO:0000256" key="1">
    <source>
        <dbReference type="ARBA" id="ARBA00022460"/>
    </source>
</evidence>
<dbReference type="GO" id="GO:0005615">
    <property type="term" value="C:extracellular space"/>
    <property type="evidence" value="ECO:0007669"/>
    <property type="project" value="TreeGrafter"/>
</dbReference>
<dbReference type="PANTHER" id="PTHR12236">
    <property type="entry name" value="STRUCTURAL CONTITUENT OF CUTICLE"/>
    <property type="match status" value="1"/>
</dbReference>
<dbReference type="GO" id="GO:0042302">
    <property type="term" value="F:structural constituent of cuticle"/>
    <property type="evidence" value="ECO:0007669"/>
    <property type="project" value="UniProtKB-UniRule"/>
</dbReference>
<evidence type="ECO:0000256" key="3">
    <source>
        <dbReference type="SAM" id="SignalP"/>
    </source>
</evidence>
<accession>N6U4Y7</accession>
<evidence type="ECO:0000256" key="2">
    <source>
        <dbReference type="PROSITE-ProRule" id="PRU00497"/>
    </source>
</evidence>
<dbReference type="InterPro" id="IPR000618">
    <property type="entry name" value="Insect_cuticle"/>
</dbReference>
<evidence type="ECO:0000313" key="6">
    <source>
        <dbReference type="Proteomes" id="UP000030742"/>
    </source>
</evidence>
<sequence length="112" mass="12823">MNIFIIVSFLVVALGTALCHHHEHYFIPHYHFKYGVHDPHTKDHKSHEEHRHHDDVVGSYTIDEPDGSKRIVEYTAGKHTGFRAIVRRIGPAHHPHGSSFYGVTHWGFGSGR</sequence>
<dbReference type="InterPro" id="IPR051217">
    <property type="entry name" value="Insect_Cuticle_Struc_Prot"/>
</dbReference>
<dbReference type="AlphaFoldDB" id="N6U4Y7"/>
<dbReference type="Pfam" id="PF00379">
    <property type="entry name" value="Chitin_bind_4"/>
    <property type="match status" value="1"/>
</dbReference>
<feature type="chain" id="PRO_5009707856" evidence="3">
    <location>
        <begin position="20"/>
        <end position="112"/>
    </location>
</feature>
<name>N6U4Y7_DENPD</name>
<feature type="signal peptide" evidence="3">
    <location>
        <begin position="1"/>
        <end position="19"/>
    </location>
</feature>
<dbReference type="InterPro" id="IPR031311">
    <property type="entry name" value="CHIT_BIND_RR_consensus"/>
</dbReference>
<keyword evidence="3" id="KW-0732">Signal</keyword>
<dbReference type="HOGENOM" id="CLU_075165_3_7_1"/>
<dbReference type="PRINTS" id="PR00947">
    <property type="entry name" value="CUTICLE"/>
</dbReference>
<dbReference type="OMA" id="HKSHEEH"/>
<evidence type="ECO:0000313" key="4">
    <source>
        <dbReference type="EMBL" id="ENN75701.1"/>
    </source>
</evidence>
<reference evidence="4 6" key="1">
    <citation type="journal article" date="2013" name="Genome Biol.">
        <title>Draft genome of the mountain pine beetle, Dendroctonus ponderosae Hopkins, a major forest pest.</title>
        <authorList>
            <person name="Keeling C.I."/>
            <person name="Yuen M.M."/>
            <person name="Liao N.Y."/>
            <person name="Docking T.R."/>
            <person name="Chan S.K."/>
            <person name="Taylor G.A."/>
            <person name="Palmquist D.L."/>
            <person name="Jackman S.D."/>
            <person name="Nguyen A."/>
            <person name="Li M."/>
            <person name="Henderson H."/>
            <person name="Janes J.K."/>
            <person name="Zhao Y."/>
            <person name="Pandoh P."/>
            <person name="Moore R."/>
            <person name="Sperling F.A."/>
            <person name="Huber D.P."/>
            <person name="Birol I."/>
            <person name="Jones S.J."/>
            <person name="Bohlmann J."/>
        </authorList>
    </citation>
    <scope>NUCLEOTIDE SEQUENCE</scope>
</reference>
<dbReference type="GO" id="GO:0031012">
    <property type="term" value="C:extracellular matrix"/>
    <property type="evidence" value="ECO:0007669"/>
    <property type="project" value="TreeGrafter"/>
</dbReference>
<gene>
    <name evidence="5" type="ORF">D910_05086</name>
    <name evidence="4" type="ORF">YQE_07662</name>
</gene>
<dbReference type="STRING" id="77166.N6U4Y7"/>
<proteinExistence type="predicted"/>
<feature type="non-terminal residue" evidence="4">
    <location>
        <position position="1"/>
    </location>
</feature>
<dbReference type="PROSITE" id="PS51155">
    <property type="entry name" value="CHIT_BIND_RR_2"/>
    <property type="match status" value="1"/>
</dbReference>
<keyword evidence="1 2" id="KW-0193">Cuticle</keyword>
<protein>
    <submittedName>
        <fullName evidence="4">Uncharacterized protein</fullName>
    </submittedName>
</protein>
<dbReference type="PANTHER" id="PTHR12236:SF95">
    <property type="entry name" value="CUTICULAR PROTEIN 76BD, ISOFORM C-RELATED"/>
    <property type="match status" value="1"/>
</dbReference>
<dbReference type="Proteomes" id="UP000030742">
    <property type="component" value="Unassembled WGS sequence"/>
</dbReference>